<protein>
    <submittedName>
        <fullName evidence="2">Uncharacterized protein</fullName>
    </submittedName>
</protein>
<comment type="caution">
    <text evidence="2">The sequence shown here is derived from an EMBL/GenBank/DDBJ whole genome shotgun (WGS) entry which is preliminary data.</text>
</comment>
<evidence type="ECO:0000256" key="1">
    <source>
        <dbReference type="SAM" id="MobiDB-lite"/>
    </source>
</evidence>
<accession>A0AAP0PH30</accession>
<sequence length="152" mass="16663">MAKFASFKWILELRPPLKAMGHSLLVLGIGSYLDVVDISQLSVRWGHLSGSVDISLSQGLGLTAIRNRRIELTQSQPDTPIDKTELYLSIVERDNKGQTYGLGWTPSGRRHPGAGAGAGAESSQHISAHDEPIELLRKDIKEMQTNLTGYAR</sequence>
<name>A0AAP0PH30_9MAGN</name>
<keyword evidence="3" id="KW-1185">Reference proteome</keyword>
<dbReference type="AlphaFoldDB" id="A0AAP0PH30"/>
<gene>
    <name evidence="2" type="ORF">Scep_010451</name>
</gene>
<feature type="region of interest" description="Disordered" evidence="1">
    <location>
        <begin position="99"/>
        <end position="127"/>
    </location>
</feature>
<dbReference type="EMBL" id="JBBNAG010000004">
    <property type="protein sequence ID" value="KAK9140770.1"/>
    <property type="molecule type" value="Genomic_DNA"/>
</dbReference>
<dbReference type="Proteomes" id="UP001419268">
    <property type="component" value="Unassembled WGS sequence"/>
</dbReference>
<reference evidence="2 3" key="1">
    <citation type="submission" date="2024-01" db="EMBL/GenBank/DDBJ databases">
        <title>Genome assemblies of Stephania.</title>
        <authorList>
            <person name="Yang L."/>
        </authorList>
    </citation>
    <scope>NUCLEOTIDE SEQUENCE [LARGE SCALE GENOMIC DNA]</scope>
    <source>
        <strain evidence="2">JXDWG</strain>
        <tissue evidence="2">Leaf</tissue>
    </source>
</reference>
<organism evidence="2 3">
    <name type="scientific">Stephania cephalantha</name>
    <dbReference type="NCBI Taxonomy" id="152367"/>
    <lineage>
        <taxon>Eukaryota</taxon>
        <taxon>Viridiplantae</taxon>
        <taxon>Streptophyta</taxon>
        <taxon>Embryophyta</taxon>
        <taxon>Tracheophyta</taxon>
        <taxon>Spermatophyta</taxon>
        <taxon>Magnoliopsida</taxon>
        <taxon>Ranunculales</taxon>
        <taxon>Menispermaceae</taxon>
        <taxon>Menispermoideae</taxon>
        <taxon>Cissampelideae</taxon>
        <taxon>Stephania</taxon>
    </lineage>
</organism>
<evidence type="ECO:0000313" key="3">
    <source>
        <dbReference type="Proteomes" id="UP001419268"/>
    </source>
</evidence>
<evidence type="ECO:0000313" key="2">
    <source>
        <dbReference type="EMBL" id="KAK9140770.1"/>
    </source>
</evidence>
<proteinExistence type="predicted"/>